<dbReference type="EMBL" id="CP024770">
    <property type="protein sequence ID" value="QGY32916.1"/>
    <property type="molecule type" value="Genomic_DNA"/>
</dbReference>
<sequence>MVSRRLFRDRFVSALIFLVISIISFSSSAATLDEIKARGYMVVATEDDFAPFEFVKDGKGQGFDYDMLAELRKYAPFEIRQEVMPWSGILPGVTSGKFDAAITAVSLTAERMQALSFTQPWALATHYSIMRAGDKRAKSLEALNGLTVGVQTGSAQYSRLNELNAMLEKSGGKVGKVVTYPSYPEIYADLANGRLDYVVNTLIGANSLVSQRPGVFQVGVPVAGPGYYAYPVKSGNDSVLQFLTGFIEHMRQSGKLAELQKKWFGQTFDNLPAGSITSADEVKRLTSVH</sequence>
<proteinExistence type="inferred from homology"/>
<dbReference type="RefSeq" id="WP_208718862.1">
    <property type="nucleotide sequence ID" value="NZ_CP024770.1"/>
</dbReference>
<protein>
    <submittedName>
        <fullName evidence="6">Amino acid ABC transporter substrate-binding protein</fullName>
    </submittedName>
</protein>
<evidence type="ECO:0000313" key="6">
    <source>
        <dbReference type="EMBL" id="QGY32916.1"/>
    </source>
</evidence>
<dbReference type="GO" id="GO:0015276">
    <property type="term" value="F:ligand-gated monoatomic ion channel activity"/>
    <property type="evidence" value="ECO:0007669"/>
    <property type="project" value="InterPro"/>
</dbReference>
<evidence type="ECO:0000313" key="7">
    <source>
        <dbReference type="Proteomes" id="UP000502005"/>
    </source>
</evidence>
<accession>A0A6B9GHL5</accession>
<evidence type="ECO:0000256" key="3">
    <source>
        <dbReference type="SAM" id="SignalP"/>
    </source>
</evidence>
<geneLocation type="plasmid" evidence="7">
    <name>pne1b</name>
</geneLocation>
<dbReference type="Pfam" id="PF00497">
    <property type="entry name" value="SBP_bac_3"/>
    <property type="match status" value="1"/>
</dbReference>
<evidence type="ECO:0000259" key="5">
    <source>
        <dbReference type="SMART" id="SM00079"/>
    </source>
</evidence>
<reference evidence="6 7" key="1">
    <citation type="submission" date="2017-11" db="EMBL/GenBank/DDBJ databases">
        <title>Genome sequence of Pantoea cypripedii NE1.</title>
        <authorList>
            <person name="Nascimento F.X."/>
        </authorList>
    </citation>
    <scope>NUCLEOTIDE SEQUENCE [LARGE SCALE GENOMIC DNA]</scope>
    <source>
        <strain evidence="6 7">NE1</strain>
        <plasmid evidence="7">pne1b</plasmid>
    </source>
</reference>
<dbReference type="InterPro" id="IPR001638">
    <property type="entry name" value="Solute-binding_3/MltF_N"/>
</dbReference>
<dbReference type="SUPFAM" id="SSF53850">
    <property type="entry name" value="Periplasmic binding protein-like II"/>
    <property type="match status" value="1"/>
</dbReference>
<evidence type="ECO:0000256" key="2">
    <source>
        <dbReference type="ARBA" id="ARBA00022729"/>
    </source>
</evidence>
<dbReference type="InterPro" id="IPR001320">
    <property type="entry name" value="Iontro_rcpt_C"/>
</dbReference>
<dbReference type="SMART" id="SM00062">
    <property type="entry name" value="PBPb"/>
    <property type="match status" value="1"/>
</dbReference>
<dbReference type="AlphaFoldDB" id="A0A6B9GHL5"/>
<keyword evidence="6" id="KW-0614">Plasmid</keyword>
<evidence type="ECO:0000259" key="4">
    <source>
        <dbReference type="SMART" id="SM00062"/>
    </source>
</evidence>
<dbReference type="Gene3D" id="3.40.190.10">
    <property type="entry name" value="Periplasmic binding protein-like II"/>
    <property type="match status" value="2"/>
</dbReference>
<name>A0A6B9GHL5_PANCY</name>
<feature type="chain" id="PRO_5025554969" evidence="3">
    <location>
        <begin position="30"/>
        <end position="289"/>
    </location>
</feature>
<gene>
    <name evidence="6" type="ORF">CUN67_28695</name>
</gene>
<feature type="domain" description="Solute-binding protein family 3/N-terminal" evidence="4">
    <location>
        <begin position="40"/>
        <end position="267"/>
    </location>
</feature>
<dbReference type="PANTHER" id="PTHR35936">
    <property type="entry name" value="MEMBRANE-BOUND LYTIC MUREIN TRANSGLYCOSYLASE F"/>
    <property type="match status" value="1"/>
</dbReference>
<feature type="domain" description="Ionotropic glutamate receptor C-terminal" evidence="5">
    <location>
        <begin position="41"/>
        <end position="266"/>
    </location>
</feature>
<organism evidence="6 7">
    <name type="scientific">Pantoea cypripedii</name>
    <name type="common">Pectobacterium cypripedii</name>
    <name type="synonym">Erwinia cypripedii</name>
    <dbReference type="NCBI Taxonomy" id="55209"/>
    <lineage>
        <taxon>Bacteria</taxon>
        <taxon>Pseudomonadati</taxon>
        <taxon>Pseudomonadota</taxon>
        <taxon>Gammaproteobacteria</taxon>
        <taxon>Enterobacterales</taxon>
        <taxon>Erwiniaceae</taxon>
        <taxon>Pantoea</taxon>
    </lineage>
</organism>
<feature type="signal peptide" evidence="3">
    <location>
        <begin position="1"/>
        <end position="29"/>
    </location>
</feature>
<dbReference type="PANTHER" id="PTHR35936:SF19">
    <property type="entry name" value="AMINO-ACID-BINDING PROTEIN YXEM-RELATED"/>
    <property type="match status" value="1"/>
</dbReference>
<comment type="similarity">
    <text evidence="1">Belongs to the bacterial solute-binding protein 3 family.</text>
</comment>
<keyword evidence="2 3" id="KW-0732">Signal</keyword>
<dbReference type="GO" id="GO:0016020">
    <property type="term" value="C:membrane"/>
    <property type="evidence" value="ECO:0007669"/>
    <property type="project" value="InterPro"/>
</dbReference>
<dbReference type="SMART" id="SM00079">
    <property type="entry name" value="PBPe"/>
    <property type="match status" value="1"/>
</dbReference>
<dbReference type="Proteomes" id="UP000502005">
    <property type="component" value="Plasmid pNE1B"/>
</dbReference>
<evidence type="ECO:0000256" key="1">
    <source>
        <dbReference type="ARBA" id="ARBA00010333"/>
    </source>
</evidence>